<keyword evidence="7" id="KW-0732">Signal</keyword>
<dbReference type="PROSITE" id="PS50105">
    <property type="entry name" value="SAM_DOMAIN"/>
    <property type="match status" value="1"/>
</dbReference>
<keyword evidence="11 15" id="KW-0175">Coiled coil</keyword>
<dbReference type="GeneTree" id="ENSGT00390000000214"/>
<organism evidence="19 20">
    <name type="scientific">Oryzias sinensis</name>
    <name type="common">Chinese medaka</name>
    <dbReference type="NCBI Taxonomy" id="183150"/>
    <lineage>
        <taxon>Eukaryota</taxon>
        <taxon>Metazoa</taxon>
        <taxon>Chordata</taxon>
        <taxon>Craniata</taxon>
        <taxon>Vertebrata</taxon>
        <taxon>Euteleostomi</taxon>
        <taxon>Actinopterygii</taxon>
        <taxon>Neopterygii</taxon>
        <taxon>Teleostei</taxon>
        <taxon>Neoteleostei</taxon>
        <taxon>Acanthomorphata</taxon>
        <taxon>Ovalentaria</taxon>
        <taxon>Atherinomorphae</taxon>
        <taxon>Beloniformes</taxon>
        <taxon>Adrianichthyidae</taxon>
        <taxon>Oryziinae</taxon>
        <taxon>Oryzias</taxon>
    </lineage>
</organism>
<evidence type="ECO:0000256" key="7">
    <source>
        <dbReference type="ARBA" id="ARBA00022729"/>
    </source>
</evidence>
<evidence type="ECO:0000313" key="20">
    <source>
        <dbReference type="Proteomes" id="UP000694383"/>
    </source>
</evidence>
<keyword evidence="14" id="KW-0325">Glycoprotein</keyword>
<evidence type="ECO:0000256" key="10">
    <source>
        <dbReference type="ARBA" id="ARBA00022989"/>
    </source>
</evidence>
<dbReference type="FunFam" id="1.20.5.340:FF:000011">
    <property type="entry name" value="Stromal interaction molecule 1"/>
    <property type="match status" value="1"/>
</dbReference>
<dbReference type="PANTHER" id="PTHR15136">
    <property type="entry name" value="STROMAL INTERACTION MOLECULE HOMOLOG"/>
    <property type="match status" value="1"/>
</dbReference>
<evidence type="ECO:0000256" key="1">
    <source>
        <dbReference type="ARBA" id="ARBA00004115"/>
    </source>
</evidence>
<keyword evidence="9" id="KW-0106">Calcium</keyword>
<reference evidence="19" key="2">
    <citation type="submission" date="2025-09" db="UniProtKB">
        <authorList>
            <consortium name="Ensembl"/>
        </authorList>
    </citation>
    <scope>IDENTIFICATION</scope>
</reference>
<dbReference type="Ensembl" id="ENSOSIT00000012263.1">
    <property type="protein sequence ID" value="ENSOSIP00000011557.1"/>
    <property type="gene ID" value="ENSOSIG00000005436.1"/>
</dbReference>
<dbReference type="FunFam" id="1.10.150.50:FF:000009">
    <property type="entry name" value="Stromal interaction molecule 1"/>
    <property type="match status" value="1"/>
</dbReference>
<dbReference type="SUPFAM" id="SSF47769">
    <property type="entry name" value="SAM/Pointed domain"/>
    <property type="match status" value="1"/>
</dbReference>
<dbReference type="Proteomes" id="UP000694383">
    <property type="component" value="Unplaced"/>
</dbReference>
<dbReference type="Gene3D" id="1.10.287.3550">
    <property type="match status" value="1"/>
</dbReference>
<dbReference type="AlphaFoldDB" id="A0A8C7XEY1"/>
<dbReference type="InterPro" id="IPR032393">
    <property type="entry name" value="SOAR_STIM1/2"/>
</dbReference>
<keyword evidence="13 17" id="KW-0472">Membrane</keyword>
<accession>A0A8C7XEY1</accession>
<evidence type="ECO:0000256" key="14">
    <source>
        <dbReference type="ARBA" id="ARBA00023180"/>
    </source>
</evidence>
<feature type="compositionally biased region" description="Basic residues" evidence="16">
    <location>
        <begin position="607"/>
        <end position="623"/>
    </location>
</feature>
<evidence type="ECO:0000313" key="19">
    <source>
        <dbReference type="Ensembl" id="ENSOSIP00000011557.1"/>
    </source>
</evidence>
<evidence type="ECO:0000256" key="13">
    <source>
        <dbReference type="ARBA" id="ARBA00023136"/>
    </source>
</evidence>
<evidence type="ECO:0000256" key="11">
    <source>
        <dbReference type="ARBA" id="ARBA00023054"/>
    </source>
</evidence>
<dbReference type="FunFam" id="1.10.238.180:FF:000001">
    <property type="entry name" value="Stromal interaction molecule 1"/>
    <property type="match status" value="1"/>
</dbReference>
<feature type="coiled-coil region" evidence="15">
    <location>
        <begin position="195"/>
        <end position="282"/>
    </location>
</feature>
<dbReference type="Pfam" id="PF25578">
    <property type="entry name" value="EF-hand_STIM1"/>
    <property type="match status" value="1"/>
</dbReference>
<dbReference type="GO" id="GO:0051049">
    <property type="term" value="P:regulation of transport"/>
    <property type="evidence" value="ECO:0007669"/>
    <property type="project" value="UniProtKB-ARBA"/>
</dbReference>
<evidence type="ECO:0000256" key="9">
    <source>
        <dbReference type="ARBA" id="ARBA00022837"/>
    </source>
</evidence>
<dbReference type="InterPro" id="IPR001660">
    <property type="entry name" value="SAM"/>
</dbReference>
<evidence type="ECO:0000256" key="3">
    <source>
        <dbReference type="ARBA" id="ARBA00022553"/>
    </source>
</evidence>
<keyword evidence="8" id="KW-0256">Endoplasmic reticulum</keyword>
<dbReference type="GO" id="GO:0006874">
    <property type="term" value="P:intracellular calcium ion homeostasis"/>
    <property type="evidence" value="ECO:0007669"/>
    <property type="project" value="TreeGrafter"/>
</dbReference>
<keyword evidence="6" id="KW-0479">Metal-binding</keyword>
<feature type="transmembrane region" description="Helical" evidence="17">
    <location>
        <begin position="158"/>
        <end position="176"/>
    </location>
</feature>
<keyword evidence="4" id="KW-0109">Calcium transport</keyword>
<keyword evidence="2" id="KW-0813">Transport</keyword>
<sequence length="623" mass="70406">GRLHKGLLFEAIRSIHKQMDDDANGNVDIVETDGFLREDLNYHDPKAKHNTFHGDDQFISVEDLWNAWKGSEVYNWTVDEMVKWLITCVELPQYVDAFQKMNFNGSALPRLAVKNTTLTLSILKILDRSHVQKLQLKALDTVLFGAPLMNRHNHLKDFMLVVSIVIGMGGCWFAYIQNRYSKDHMKKMMKDLEGLQRAEQSLHDLQQKLQIAQEEHRTVEVEKVNLEQKLRDEINAAKQEASRLRELREGTVNELSRQKYAEEELEQVRMALKKAEKELESRCSWSPPESLQKWLQLTHEVEVQYYNIKKQSAERQLLMAKEGAEKIKKKRNTLFGTFHVAHSSSLDDVDHKILAAKQSLGEVTAALRERLQRWHQIEFLTGFAIVNNPGLSSLVAALNLDPTFMGGRATPQHFPMSDDMDELDDCVMPGILQSPSMMSLRKPHIDPQLAAGSQRDLNRSDSDSSLSLSHFGERLSSASSRGHHVKPVSFMHGHADDTVSLHALSHNGGNRILEEAVKETLCDSPILMKKFYDMEKSPSLGDIHSFSESSRSFSPNSTEPDTPSPPGGQIGIIGAKGSTRIPQLSSKKSPLEEDSASTGDDTDSNASRKKLPFKIFKKPRNKN</sequence>
<dbReference type="PANTHER" id="PTHR15136:SF9">
    <property type="entry name" value="STROMAL INTERACTION MOLECULE 1"/>
    <property type="match status" value="1"/>
</dbReference>
<protein>
    <submittedName>
        <fullName evidence="19">Stromal interaction molecule 1a</fullName>
    </submittedName>
</protein>
<evidence type="ECO:0000256" key="8">
    <source>
        <dbReference type="ARBA" id="ARBA00022824"/>
    </source>
</evidence>
<dbReference type="InterPro" id="IPR057835">
    <property type="entry name" value="EF-hand_STIM1/2"/>
</dbReference>
<comment type="subcellular location">
    <subcellularLocation>
        <location evidence="1">Endoplasmic reticulum membrane</location>
        <topology evidence="1">Single-pass type I membrane protein</topology>
    </subcellularLocation>
</comment>
<evidence type="ECO:0000256" key="16">
    <source>
        <dbReference type="SAM" id="MobiDB-lite"/>
    </source>
</evidence>
<evidence type="ECO:0000256" key="15">
    <source>
        <dbReference type="SAM" id="Coils"/>
    </source>
</evidence>
<evidence type="ECO:0000256" key="12">
    <source>
        <dbReference type="ARBA" id="ARBA00023065"/>
    </source>
</evidence>
<dbReference type="GO" id="GO:0005509">
    <property type="term" value="F:calcium ion binding"/>
    <property type="evidence" value="ECO:0007669"/>
    <property type="project" value="TreeGrafter"/>
</dbReference>
<name>A0A8C7XEY1_9TELE</name>
<evidence type="ECO:0000256" key="5">
    <source>
        <dbReference type="ARBA" id="ARBA00022692"/>
    </source>
</evidence>
<evidence type="ECO:0000256" key="17">
    <source>
        <dbReference type="SAM" id="Phobius"/>
    </source>
</evidence>
<evidence type="ECO:0000256" key="4">
    <source>
        <dbReference type="ARBA" id="ARBA00022568"/>
    </source>
</evidence>
<dbReference type="Gene3D" id="1.10.238.180">
    <property type="match status" value="1"/>
</dbReference>
<reference evidence="19" key="1">
    <citation type="submission" date="2025-08" db="UniProtKB">
        <authorList>
            <consortium name="Ensembl"/>
        </authorList>
    </citation>
    <scope>IDENTIFICATION</scope>
</reference>
<dbReference type="GO" id="GO:0005886">
    <property type="term" value="C:plasma membrane"/>
    <property type="evidence" value="ECO:0007669"/>
    <property type="project" value="TreeGrafter"/>
</dbReference>
<dbReference type="FunFam" id="1.10.287.3550:FF:000001">
    <property type="entry name" value="Stromal interaction molecule 1"/>
    <property type="match status" value="1"/>
</dbReference>
<dbReference type="GO" id="GO:0005789">
    <property type="term" value="C:endoplasmic reticulum membrane"/>
    <property type="evidence" value="ECO:0007669"/>
    <property type="project" value="UniProtKB-SubCell"/>
</dbReference>
<feature type="compositionally biased region" description="Low complexity" evidence="16">
    <location>
        <begin position="546"/>
        <end position="560"/>
    </location>
</feature>
<keyword evidence="12" id="KW-0406">Ion transport</keyword>
<dbReference type="InterPro" id="IPR037608">
    <property type="entry name" value="STIM1/2"/>
</dbReference>
<dbReference type="Gene3D" id="1.10.150.50">
    <property type="entry name" value="Transcription Factor, Ets-1"/>
    <property type="match status" value="1"/>
</dbReference>
<evidence type="ECO:0000256" key="6">
    <source>
        <dbReference type="ARBA" id="ARBA00022723"/>
    </source>
</evidence>
<evidence type="ECO:0000259" key="18">
    <source>
        <dbReference type="PROSITE" id="PS50105"/>
    </source>
</evidence>
<dbReference type="InterPro" id="IPR013761">
    <property type="entry name" value="SAM/pointed_sf"/>
</dbReference>
<dbReference type="GO" id="GO:0005246">
    <property type="term" value="F:calcium channel regulator activity"/>
    <property type="evidence" value="ECO:0007669"/>
    <property type="project" value="InterPro"/>
</dbReference>
<dbReference type="Pfam" id="PF16533">
    <property type="entry name" value="SOAR"/>
    <property type="match status" value="1"/>
</dbReference>
<keyword evidence="5 17" id="KW-0812">Transmembrane</keyword>
<keyword evidence="20" id="KW-1185">Reference proteome</keyword>
<proteinExistence type="predicted"/>
<dbReference type="CDD" id="cd11722">
    <property type="entry name" value="SOAR"/>
    <property type="match status" value="1"/>
</dbReference>
<keyword evidence="10 17" id="KW-1133">Transmembrane helix</keyword>
<feature type="region of interest" description="Disordered" evidence="16">
    <location>
        <begin position="542"/>
        <end position="623"/>
    </location>
</feature>
<dbReference type="GO" id="GO:0002115">
    <property type="term" value="P:store-operated calcium entry"/>
    <property type="evidence" value="ECO:0007669"/>
    <property type="project" value="TreeGrafter"/>
</dbReference>
<dbReference type="Gene3D" id="1.20.5.340">
    <property type="match status" value="1"/>
</dbReference>
<feature type="domain" description="SAM" evidence="18">
    <location>
        <begin position="76"/>
        <end position="131"/>
    </location>
</feature>
<keyword evidence="3" id="KW-0597">Phosphoprotein</keyword>
<evidence type="ECO:0000256" key="2">
    <source>
        <dbReference type="ARBA" id="ARBA00022448"/>
    </source>
</evidence>
<feature type="compositionally biased region" description="Acidic residues" evidence="16">
    <location>
        <begin position="592"/>
        <end position="603"/>
    </location>
</feature>